<dbReference type="OrthoDB" id="10637222at2759"/>
<protein>
    <submittedName>
        <fullName evidence="2">Uncharacterized protein</fullName>
    </submittedName>
</protein>
<feature type="compositionally biased region" description="Basic and acidic residues" evidence="1">
    <location>
        <begin position="18"/>
        <end position="34"/>
    </location>
</feature>
<evidence type="ECO:0000313" key="2">
    <source>
        <dbReference type="EMBL" id="CAD1475171.1"/>
    </source>
</evidence>
<feature type="non-terminal residue" evidence="2">
    <location>
        <position position="182"/>
    </location>
</feature>
<accession>A0A6V7H8S1</accession>
<reference evidence="2" key="1">
    <citation type="submission" date="2020-07" db="EMBL/GenBank/DDBJ databases">
        <authorList>
            <person name="Nazaruddin N."/>
        </authorList>
    </citation>
    <scope>NUCLEOTIDE SEQUENCE</scope>
</reference>
<dbReference type="EMBL" id="CAJDYZ010008230">
    <property type="protein sequence ID" value="CAD1475171.1"/>
    <property type="molecule type" value="Genomic_DNA"/>
</dbReference>
<gene>
    <name evidence="2" type="ORF">MHI_LOCUS524520</name>
</gene>
<proteinExistence type="predicted"/>
<comment type="caution">
    <text evidence="2">The sequence shown here is derived from an EMBL/GenBank/DDBJ whole genome shotgun (WGS) entry which is preliminary data.</text>
</comment>
<evidence type="ECO:0000313" key="3">
    <source>
        <dbReference type="Proteomes" id="UP000752696"/>
    </source>
</evidence>
<dbReference type="Proteomes" id="UP000752696">
    <property type="component" value="Unassembled WGS sequence"/>
</dbReference>
<organism evidence="2 3">
    <name type="scientific">Heterotrigona itama</name>
    <dbReference type="NCBI Taxonomy" id="395501"/>
    <lineage>
        <taxon>Eukaryota</taxon>
        <taxon>Metazoa</taxon>
        <taxon>Ecdysozoa</taxon>
        <taxon>Arthropoda</taxon>
        <taxon>Hexapoda</taxon>
        <taxon>Insecta</taxon>
        <taxon>Pterygota</taxon>
        <taxon>Neoptera</taxon>
        <taxon>Endopterygota</taxon>
        <taxon>Hymenoptera</taxon>
        <taxon>Apocrita</taxon>
        <taxon>Aculeata</taxon>
        <taxon>Apoidea</taxon>
        <taxon>Anthophila</taxon>
        <taxon>Apidae</taxon>
        <taxon>Heterotrigona</taxon>
    </lineage>
</organism>
<evidence type="ECO:0000256" key="1">
    <source>
        <dbReference type="SAM" id="MobiDB-lite"/>
    </source>
</evidence>
<feature type="non-terminal residue" evidence="2">
    <location>
        <position position="1"/>
    </location>
</feature>
<name>A0A6V7H8S1_9HYME</name>
<dbReference type="AlphaFoldDB" id="A0A6V7H8S1"/>
<keyword evidence="3" id="KW-1185">Reference proteome</keyword>
<feature type="region of interest" description="Disordered" evidence="1">
    <location>
        <begin position="1"/>
        <end position="34"/>
    </location>
</feature>
<sequence>FSTVPSNSYGERLLTRGTSDKPGDKQLRAGAKESGQERAEIVKFFERMSFHSVEGLLRESGGRIPFGNYQQQSTELPSRSVNPIRGHSVRSLATTSRSIWKEETRRRMVFRFVIEPLGQPGAGRGWGWSWSNSSTEEKLLARFQRVGHGSELISSDNVSEKDRYEAHNEIVPAYNADGCSRR</sequence>